<gene>
    <name evidence="1" type="ORF">AVDCRST_MAG76-3790</name>
</gene>
<evidence type="ECO:0000313" key="1">
    <source>
        <dbReference type="EMBL" id="CAA9277445.1"/>
    </source>
</evidence>
<dbReference type="EMBL" id="CADCSZ010000222">
    <property type="protein sequence ID" value="CAA9277445.1"/>
    <property type="molecule type" value="Genomic_DNA"/>
</dbReference>
<sequence length="88" mass="9659">MLTGMATEQIAVRLPEELLAVLDDLVRRGVYGSRAAAVRAGIEVILELDRRRVTDLAVVEGYRRTPSSVAERAAALASLRDAILEEPW</sequence>
<dbReference type="Gene3D" id="1.10.1220.10">
    <property type="entry name" value="Met repressor-like"/>
    <property type="match status" value="1"/>
</dbReference>
<dbReference type="InterPro" id="IPR013321">
    <property type="entry name" value="Arc_rbn_hlx_hlx"/>
</dbReference>
<reference evidence="1" key="1">
    <citation type="submission" date="2020-02" db="EMBL/GenBank/DDBJ databases">
        <authorList>
            <person name="Meier V. D."/>
        </authorList>
    </citation>
    <scope>NUCLEOTIDE SEQUENCE</scope>
    <source>
        <strain evidence="1">AVDCRST_MAG76</strain>
    </source>
</reference>
<dbReference type="CDD" id="cd22231">
    <property type="entry name" value="RHH_NikR_HicB-like"/>
    <property type="match status" value="1"/>
</dbReference>
<dbReference type="SUPFAM" id="SSF47598">
    <property type="entry name" value="Ribbon-helix-helix"/>
    <property type="match status" value="1"/>
</dbReference>
<name>A0A6J4JE02_9ACTN</name>
<dbReference type="InterPro" id="IPR010985">
    <property type="entry name" value="Ribbon_hlx_hlx"/>
</dbReference>
<accession>A0A6J4JE02</accession>
<protein>
    <recommendedName>
        <fullName evidence="2">Ribbon-helix-helix protein CopG domain-containing protein</fullName>
    </recommendedName>
</protein>
<proteinExistence type="predicted"/>
<evidence type="ECO:0008006" key="2">
    <source>
        <dbReference type="Google" id="ProtNLM"/>
    </source>
</evidence>
<dbReference type="GO" id="GO:0006355">
    <property type="term" value="P:regulation of DNA-templated transcription"/>
    <property type="evidence" value="ECO:0007669"/>
    <property type="project" value="InterPro"/>
</dbReference>
<organism evidence="1">
    <name type="scientific">uncultured Acidimicrobiales bacterium</name>
    <dbReference type="NCBI Taxonomy" id="310071"/>
    <lineage>
        <taxon>Bacteria</taxon>
        <taxon>Bacillati</taxon>
        <taxon>Actinomycetota</taxon>
        <taxon>Acidimicrobiia</taxon>
        <taxon>Acidimicrobiales</taxon>
        <taxon>environmental samples</taxon>
    </lineage>
</organism>
<dbReference type="AlphaFoldDB" id="A0A6J4JE02"/>